<evidence type="ECO:0000313" key="2">
    <source>
        <dbReference type="Proteomes" id="UP001203579"/>
    </source>
</evidence>
<evidence type="ECO:0000313" key="1">
    <source>
        <dbReference type="EMBL" id="MCL8492892.1"/>
    </source>
</evidence>
<name>A0ABT0T773_9CORY</name>
<dbReference type="Proteomes" id="UP001203579">
    <property type="component" value="Unassembled WGS sequence"/>
</dbReference>
<reference evidence="1 2" key="1">
    <citation type="submission" date="2022-05" db="EMBL/GenBank/DDBJ databases">
        <title>Corynebacterium sp. B5-R-101 sp. nov., isolated from human feces.</title>
        <authorList>
            <person name="Shamsuzzaman M."/>
            <person name="Dahal R.H."/>
        </authorList>
    </citation>
    <scope>NUCLEOTIDE SEQUENCE [LARGE SCALE GENOMIC DNA]</scope>
    <source>
        <strain evidence="1 2">B5-R-101</strain>
    </source>
</reference>
<dbReference type="RefSeq" id="WP_250223825.1">
    <property type="nucleotide sequence ID" value="NZ_JAMFTR010000001.1"/>
</dbReference>
<dbReference type="EMBL" id="JAMKFF010000001">
    <property type="protein sequence ID" value="MCL8492892.1"/>
    <property type="molecule type" value="Genomic_DNA"/>
</dbReference>
<comment type="caution">
    <text evidence="1">The sequence shown here is derived from an EMBL/GenBank/DDBJ whole genome shotgun (WGS) entry which is preliminary data.</text>
</comment>
<sequence>MSFLRPLSVPTGSWVQVTDTPMIIHRYVGDKVVLFIPSHTHHVRCADRDREFGFALSCKPAWNMEHEPGHHVTSAFTPSLRFVSEPAGR</sequence>
<protein>
    <submittedName>
        <fullName evidence="1">Uncharacterized protein</fullName>
    </submittedName>
</protein>
<proteinExistence type="predicted"/>
<organism evidence="1 2">
    <name type="scientific">Corynebacterium intestinale</name>
    <dbReference type="NCBI Taxonomy" id="2943492"/>
    <lineage>
        <taxon>Bacteria</taxon>
        <taxon>Bacillati</taxon>
        <taxon>Actinomycetota</taxon>
        <taxon>Actinomycetes</taxon>
        <taxon>Mycobacteriales</taxon>
        <taxon>Corynebacteriaceae</taxon>
        <taxon>Corynebacterium</taxon>
    </lineage>
</organism>
<accession>A0ABT0T773</accession>
<gene>
    <name evidence="1" type="ORF">M5J06_01885</name>
</gene>
<keyword evidence="2" id="KW-1185">Reference proteome</keyword>